<keyword evidence="4" id="KW-1003">Cell membrane</keyword>
<evidence type="ECO:0000256" key="6">
    <source>
        <dbReference type="ARBA" id="ARBA00022692"/>
    </source>
</evidence>
<evidence type="ECO:0000256" key="5">
    <source>
        <dbReference type="ARBA" id="ARBA00022500"/>
    </source>
</evidence>
<comment type="subcellular location">
    <subcellularLocation>
        <location evidence="10">Cell inner membrane</location>
    </subcellularLocation>
    <subcellularLocation>
        <location evidence="2">Cell membrane</location>
        <topology evidence="2">Single-pass membrane protein</topology>
    </subcellularLocation>
</comment>
<dbReference type="RefSeq" id="WP_165886331.1">
    <property type="nucleotide sequence ID" value="NZ_CP119676.1"/>
</dbReference>
<evidence type="ECO:0000256" key="10">
    <source>
        <dbReference type="RuleBase" id="RU364125"/>
    </source>
</evidence>
<keyword evidence="12" id="KW-0282">Flagellum</keyword>
<evidence type="ECO:0000256" key="2">
    <source>
        <dbReference type="ARBA" id="ARBA00004162"/>
    </source>
</evidence>
<dbReference type="EMBL" id="SLZW01000006">
    <property type="protein sequence ID" value="TCS62156.1"/>
    <property type="molecule type" value="Genomic_DNA"/>
</dbReference>
<reference evidence="12 13" key="1">
    <citation type="submission" date="2019-03" db="EMBL/GenBank/DDBJ databases">
        <title>Genomic Encyclopedia of Type Strains, Phase IV (KMG-IV): sequencing the most valuable type-strain genomes for metagenomic binning, comparative biology and taxonomic classification.</title>
        <authorList>
            <person name="Goeker M."/>
        </authorList>
    </citation>
    <scope>NUCLEOTIDE SEQUENCE [LARGE SCALE GENOMIC DNA]</scope>
    <source>
        <strain evidence="12 13">DSM 101688</strain>
    </source>
</reference>
<keyword evidence="6 10" id="KW-0812">Transmembrane</keyword>
<keyword evidence="8 10" id="KW-1133">Transmembrane helix</keyword>
<evidence type="ECO:0000256" key="7">
    <source>
        <dbReference type="ARBA" id="ARBA00022779"/>
    </source>
</evidence>
<evidence type="ECO:0000256" key="8">
    <source>
        <dbReference type="ARBA" id="ARBA00022989"/>
    </source>
</evidence>
<feature type="compositionally biased region" description="Basic and acidic residues" evidence="11">
    <location>
        <begin position="1"/>
        <end position="11"/>
    </location>
</feature>
<comment type="function">
    <text evidence="1 10">Controls the rotational direction of flagella during chemotaxis.</text>
</comment>
<protein>
    <recommendedName>
        <fullName evidence="10">Flagellar protein FliL</fullName>
    </recommendedName>
</protein>
<evidence type="ECO:0000256" key="11">
    <source>
        <dbReference type="SAM" id="MobiDB-lite"/>
    </source>
</evidence>
<dbReference type="AlphaFoldDB" id="A0A4R3JAQ7"/>
<dbReference type="GO" id="GO:0006935">
    <property type="term" value="P:chemotaxis"/>
    <property type="evidence" value="ECO:0007669"/>
    <property type="project" value="UniProtKB-KW"/>
</dbReference>
<keyword evidence="5 10" id="KW-0145">Chemotaxis</keyword>
<dbReference type="InterPro" id="IPR005503">
    <property type="entry name" value="FliL"/>
</dbReference>
<dbReference type="Proteomes" id="UP000295304">
    <property type="component" value="Unassembled WGS sequence"/>
</dbReference>
<keyword evidence="9 10" id="KW-0472">Membrane</keyword>
<name>A0A4R3JAQ7_9PROT</name>
<evidence type="ECO:0000256" key="4">
    <source>
        <dbReference type="ARBA" id="ARBA00022475"/>
    </source>
</evidence>
<sequence length="183" mass="19899">MAESDQEKIPEDGDPQDVSDAAEVSTEEQNGSPLKKVLTLVKARKYAVLGGIGGVAALGLLIAFLLGVFSPHEENGVQLDIPAPPILYEMPRISVDLKSNLLIAPMISFVLLVEISPESKPKLEAQMPRILDAINKYLRTQTRVDLSGAAGSEHLRHDLKAIITNAMKPDIIGEVLFKKILIR</sequence>
<evidence type="ECO:0000313" key="13">
    <source>
        <dbReference type="Proteomes" id="UP000295304"/>
    </source>
</evidence>
<gene>
    <name evidence="12" type="ORF">EDD55_106114</name>
</gene>
<organism evidence="12 13">
    <name type="scientific">Varunaivibrio sulfuroxidans</name>
    <dbReference type="NCBI Taxonomy" id="1773489"/>
    <lineage>
        <taxon>Bacteria</taxon>
        <taxon>Pseudomonadati</taxon>
        <taxon>Pseudomonadota</taxon>
        <taxon>Alphaproteobacteria</taxon>
        <taxon>Rhodospirillales</taxon>
        <taxon>Magnetovibrionaceae</taxon>
        <taxon>Varunaivibrio</taxon>
    </lineage>
</organism>
<evidence type="ECO:0000313" key="12">
    <source>
        <dbReference type="EMBL" id="TCS62156.1"/>
    </source>
</evidence>
<feature type="region of interest" description="Disordered" evidence="11">
    <location>
        <begin position="1"/>
        <end position="30"/>
    </location>
</feature>
<accession>A0A4R3JAQ7</accession>
<dbReference type="Pfam" id="PF03748">
    <property type="entry name" value="FliL"/>
    <property type="match status" value="1"/>
</dbReference>
<comment type="similarity">
    <text evidence="3 10">Belongs to the FliL family.</text>
</comment>
<keyword evidence="12" id="KW-0966">Cell projection</keyword>
<dbReference type="GO" id="GO:0009425">
    <property type="term" value="C:bacterial-type flagellum basal body"/>
    <property type="evidence" value="ECO:0007669"/>
    <property type="project" value="InterPro"/>
</dbReference>
<comment type="caution">
    <text evidence="12">The sequence shown here is derived from an EMBL/GenBank/DDBJ whole genome shotgun (WGS) entry which is preliminary data.</text>
</comment>
<dbReference type="GO" id="GO:0005886">
    <property type="term" value="C:plasma membrane"/>
    <property type="evidence" value="ECO:0007669"/>
    <property type="project" value="UniProtKB-SubCell"/>
</dbReference>
<keyword evidence="10" id="KW-0997">Cell inner membrane</keyword>
<keyword evidence="13" id="KW-1185">Reference proteome</keyword>
<evidence type="ECO:0000256" key="1">
    <source>
        <dbReference type="ARBA" id="ARBA00002254"/>
    </source>
</evidence>
<feature type="transmembrane region" description="Helical" evidence="10">
    <location>
        <begin position="46"/>
        <end position="69"/>
    </location>
</feature>
<dbReference type="GO" id="GO:0071973">
    <property type="term" value="P:bacterial-type flagellum-dependent cell motility"/>
    <property type="evidence" value="ECO:0007669"/>
    <property type="project" value="InterPro"/>
</dbReference>
<keyword evidence="12" id="KW-0969">Cilium</keyword>
<evidence type="ECO:0000256" key="3">
    <source>
        <dbReference type="ARBA" id="ARBA00008281"/>
    </source>
</evidence>
<proteinExistence type="inferred from homology"/>
<keyword evidence="7 10" id="KW-0283">Flagellar rotation</keyword>
<evidence type="ECO:0000256" key="9">
    <source>
        <dbReference type="ARBA" id="ARBA00023136"/>
    </source>
</evidence>